<dbReference type="PANTHER" id="PTHR40448:SF1">
    <property type="entry name" value="TWO-COMPONENT SENSOR HISTIDINE KINASE"/>
    <property type="match status" value="1"/>
</dbReference>
<evidence type="ECO:0000313" key="4">
    <source>
        <dbReference type="Proteomes" id="UP000660047"/>
    </source>
</evidence>
<dbReference type="GO" id="GO:0042802">
    <property type="term" value="F:identical protein binding"/>
    <property type="evidence" value="ECO:0007669"/>
    <property type="project" value="TreeGrafter"/>
</dbReference>
<keyword evidence="1" id="KW-0472">Membrane</keyword>
<dbReference type="Gene3D" id="3.30.565.10">
    <property type="entry name" value="Histidine kinase-like ATPase, C-terminal domain"/>
    <property type="match status" value="1"/>
</dbReference>
<reference evidence="3" key="1">
    <citation type="submission" date="2020-06" db="EMBL/GenBank/DDBJ databases">
        <title>Characterization of fructooligosaccharide metabolism and fructooligosaccharide-degrading enzymes in human commensal butyrate producers.</title>
        <authorList>
            <person name="Tanno H."/>
            <person name="Fujii T."/>
            <person name="Hirano K."/>
            <person name="Maeno S."/>
            <person name="Tonozuka T."/>
            <person name="Sakamoto M."/>
            <person name="Ohkuma M."/>
            <person name="Tochio T."/>
            <person name="Endo A."/>
        </authorList>
    </citation>
    <scope>NUCLEOTIDE SEQUENCE</scope>
    <source>
        <strain evidence="3">JCM 31265</strain>
    </source>
</reference>
<evidence type="ECO:0000313" key="3">
    <source>
        <dbReference type="EMBL" id="GFO94402.1"/>
    </source>
</evidence>
<protein>
    <recommendedName>
        <fullName evidence="2">Sensor histidine kinase NatK-like C-terminal domain-containing protein</fullName>
    </recommendedName>
</protein>
<feature type="transmembrane region" description="Helical" evidence="1">
    <location>
        <begin position="6"/>
        <end position="26"/>
    </location>
</feature>
<comment type="caution">
    <text evidence="3">The sequence shown here is derived from an EMBL/GenBank/DDBJ whole genome shotgun (WGS) entry which is preliminary data.</text>
</comment>
<evidence type="ECO:0000259" key="2">
    <source>
        <dbReference type="Pfam" id="PF14501"/>
    </source>
</evidence>
<evidence type="ECO:0000256" key="1">
    <source>
        <dbReference type="SAM" id="Phobius"/>
    </source>
</evidence>
<dbReference type="Proteomes" id="UP000660047">
    <property type="component" value="Unassembled WGS sequence"/>
</dbReference>
<dbReference type="PANTHER" id="PTHR40448">
    <property type="entry name" value="TWO-COMPONENT SENSOR HISTIDINE KINASE"/>
    <property type="match status" value="1"/>
</dbReference>
<feature type="transmembrane region" description="Helical" evidence="1">
    <location>
        <begin position="38"/>
        <end position="71"/>
    </location>
</feature>
<keyword evidence="1" id="KW-0812">Transmembrane</keyword>
<gene>
    <name evidence="3" type="ORF">COEU31_14480</name>
</gene>
<dbReference type="InterPro" id="IPR036890">
    <property type="entry name" value="HATPase_C_sf"/>
</dbReference>
<feature type="transmembrane region" description="Helical" evidence="1">
    <location>
        <begin position="189"/>
        <end position="211"/>
    </location>
</feature>
<feature type="transmembrane region" description="Helical" evidence="1">
    <location>
        <begin position="116"/>
        <end position="137"/>
    </location>
</feature>
<keyword evidence="1" id="KW-1133">Transmembrane helix</keyword>
<proteinExistence type="predicted"/>
<name>A0AAI9K389_9FIRM</name>
<feature type="transmembrane region" description="Helical" evidence="1">
    <location>
        <begin position="157"/>
        <end position="177"/>
    </location>
</feature>
<feature type="transmembrane region" description="Helical" evidence="1">
    <location>
        <begin position="83"/>
        <end position="104"/>
    </location>
</feature>
<dbReference type="EMBL" id="BLYL01000007">
    <property type="protein sequence ID" value="GFO94402.1"/>
    <property type="molecule type" value="Genomic_DNA"/>
</dbReference>
<dbReference type="SUPFAM" id="SSF55874">
    <property type="entry name" value="ATPase domain of HSP90 chaperone/DNA topoisomerase II/histidine kinase"/>
    <property type="match status" value="1"/>
</dbReference>
<feature type="domain" description="Sensor histidine kinase NatK-like C-terminal" evidence="2">
    <location>
        <begin position="326"/>
        <end position="416"/>
    </location>
</feature>
<accession>A0AAI9K389</accession>
<dbReference type="Pfam" id="PF14501">
    <property type="entry name" value="HATPase_c_5"/>
    <property type="match status" value="1"/>
</dbReference>
<dbReference type="InterPro" id="IPR032834">
    <property type="entry name" value="NatK-like_C"/>
</dbReference>
<sequence>MTMAMIYGIVFLIEALIAFQYFEWMFVKPRYTVIKRFVLVLACYVVLFGLFELNILIFNFISFPVFNWIIIKFVYGQKTLSSVFHSVAMSVIMTLSEMVVVAVFSGISQKAWDPSGGVLTVLFFAMLSKFVYFLVMFAISRYGMRHRVDVHMGAQGWVILVIPVCVIVVVCLLNYMCYFSDISKMQESIVLYCSIICLVIIIISFVIYGYLQSAYKENLDKTLQIQREKYDVEYYKKIISQDEEQKIMIHDIKKHISGIHDLLEHHDYDKAVEYTERIYESSELKETIRFSDDHMVNVILNRYASRFIDAGIHYDFDVRRARMDYMQVDDLTVLLCNMLDNASEAMSEIGSASVELRMNSQGNDGGTIIAMTNDCTHRYDSQKSGKPDQKFHGFGIKSMKKVAEKYGGSVDAYYSEDDQRFHTVIYLSNATM</sequence>
<dbReference type="AlphaFoldDB" id="A0AAI9K389"/>
<organism evidence="3 4">
    <name type="scientific">Coprococcus eutactus</name>
    <dbReference type="NCBI Taxonomy" id="33043"/>
    <lineage>
        <taxon>Bacteria</taxon>
        <taxon>Bacillati</taxon>
        <taxon>Bacillota</taxon>
        <taxon>Clostridia</taxon>
        <taxon>Lachnospirales</taxon>
        <taxon>Lachnospiraceae</taxon>
        <taxon>Coprococcus</taxon>
    </lineage>
</organism>